<evidence type="ECO:0000259" key="6">
    <source>
        <dbReference type="PROSITE" id="PS50110"/>
    </source>
</evidence>
<dbReference type="PIRSF" id="PIRSF036382">
    <property type="entry name" value="RR_antiterm"/>
    <property type="match status" value="1"/>
</dbReference>
<evidence type="ECO:0000313" key="9">
    <source>
        <dbReference type="Proteomes" id="UP000644693"/>
    </source>
</evidence>
<keyword evidence="3" id="KW-0804">Transcription</keyword>
<keyword evidence="4" id="KW-0597">Phosphoprotein</keyword>
<dbReference type="SUPFAM" id="SSF52172">
    <property type="entry name" value="CheY-like"/>
    <property type="match status" value="1"/>
</dbReference>
<dbReference type="InterPro" id="IPR036388">
    <property type="entry name" value="WH-like_DNA-bd_sf"/>
</dbReference>
<reference evidence="8" key="2">
    <citation type="submission" date="2020-09" db="EMBL/GenBank/DDBJ databases">
        <authorList>
            <person name="Sun Q."/>
            <person name="Kim S."/>
        </authorList>
    </citation>
    <scope>NUCLEOTIDE SEQUENCE</scope>
    <source>
        <strain evidence="8">KCTC 23430</strain>
    </source>
</reference>
<dbReference type="GO" id="GO:0003723">
    <property type="term" value="F:RNA binding"/>
    <property type="evidence" value="ECO:0007669"/>
    <property type="project" value="InterPro"/>
</dbReference>
<evidence type="ECO:0000256" key="5">
    <source>
        <dbReference type="SAM" id="MobiDB-lite"/>
    </source>
</evidence>
<dbReference type="GO" id="GO:0000160">
    <property type="term" value="P:phosphorelay signal transduction system"/>
    <property type="evidence" value="ECO:0007669"/>
    <property type="project" value="InterPro"/>
</dbReference>
<dbReference type="InterPro" id="IPR008327">
    <property type="entry name" value="Sig_transdc_resp-reg_antiterm"/>
</dbReference>
<sequence length="212" mass="23720">MSQDSDTSDTNDKHTGASTPGVMVLDDRPERAAMVEASLERAGFRVVSMLSTASGLLHQIEQHKPDVILIDLESPDRDVLESLAIANAHNPTPIVMFSGTDDQDFVSDAMRSGVTAYQSQTLTPDIVRPIIEVAVNQFRYFESMRRELRESEQRLEDQRAIERAKVLVARQLSISSEEAYARLRRISMDKNQRLADVARTALAALHIDEPEQ</sequence>
<reference evidence="8" key="1">
    <citation type="journal article" date="2014" name="Int. J. Syst. Evol. Microbiol.">
        <title>Complete genome sequence of Corynebacterium casei LMG S-19264T (=DSM 44701T), isolated from a smear-ripened cheese.</title>
        <authorList>
            <consortium name="US DOE Joint Genome Institute (JGI-PGF)"/>
            <person name="Walter F."/>
            <person name="Albersmeier A."/>
            <person name="Kalinowski J."/>
            <person name="Ruckert C."/>
        </authorList>
    </citation>
    <scope>NUCLEOTIDE SEQUENCE</scope>
    <source>
        <strain evidence="8">KCTC 23430</strain>
    </source>
</reference>
<feature type="domain" description="Response regulatory" evidence="6">
    <location>
        <begin position="21"/>
        <end position="135"/>
    </location>
</feature>
<keyword evidence="2" id="KW-0238">DNA-binding</keyword>
<dbReference type="InterPro" id="IPR039420">
    <property type="entry name" value="WalR-like"/>
</dbReference>
<dbReference type="Pfam" id="PF03861">
    <property type="entry name" value="ANTAR"/>
    <property type="match status" value="1"/>
</dbReference>
<accession>A0A918XE26</accession>
<dbReference type="InterPro" id="IPR005561">
    <property type="entry name" value="ANTAR"/>
</dbReference>
<protein>
    <submittedName>
        <fullName evidence="8">Histidine kinase</fullName>
    </submittedName>
</protein>
<gene>
    <name evidence="8" type="primary">nasT</name>
    <name evidence="8" type="ORF">GCM10007053_06810</name>
</gene>
<feature type="modified residue" description="4-aspartylphosphate" evidence="4">
    <location>
        <position position="71"/>
    </location>
</feature>
<keyword evidence="8" id="KW-0418">Kinase</keyword>
<dbReference type="PANTHER" id="PTHR43214:SF41">
    <property type="entry name" value="NITRATE_NITRITE RESPONSE REGULATOR PROTEIN NARP"/>
    <property type="match status" value="1"/>
</dbReference>
<dbReference type="EMBL" id="BMYM01000001">
    <property type="protein sequence ID" value="GHD27936.1"/>
    <property type="molecule type" value="Genomic_DNA"/>
</dbReference>
<evidence type="ECO:0000259" key="7">
    <source>
        <dbReference type="PROSITE" id="PS50921"/>
    </source>
</evidence>
<feature type="region of interest" description="Disordered" evidence="5">
    <location>
        <begin position="1"/>
        <end position="24"/>
    </location>
</feature>
<dbReference type="InterPro" id="IPR011006">
    <property type="entry name" value="CheY-like_superfamily"/>
</dbReference>
<dbReference type="RefSeq" id="WP_189475135.1">
    <property type="nucleotide sequence ID" value="NZ_BMYM01000001.1"/>
</dbReference>
<keyword evidence="9" id="KW-1185">Reference proteome</keyword>
<evidence type="ECO:0000256" key="2">
    <source>
        <dbReference type="ARBA" id="ARBA00023125"/>
    </source>
</evidence>
<dbReference type="PROSITE" id="PS50921">
    <property type="entry name" value="ANTAR"/>
    <property type="match status" value="1"/>
</dbReference>
<dbReference type="Gene3D" id="1.10.10.10">
    <property type="entry name" value="Winged helix-like DNA-binding domain superfamily/Winged helix DNA-binding domain"/>
    <property type="match status" value="1"/>
</dbReference>
<comment type="caution">
    <text evidence="8">The sequence shown here is derived from an EMBL/GenBank/DDBJ whole genome shotgun (WGS) entry which is preliminary data.</text>
</comment>
<evidence type="ECO:0000256" key="1">
    <source>
        <dbReference type="ARBA" id="ARBA00023015"/>
    </source>
</evidence>
<dbReference type="SMART" id="SM00448">
    <property type="entry name" value="REC"/>
    <property type="match status" value="1"/>
</dbReference>
<dbReference type="Proteomes" id="UP000644693">
    <property type="component" value="Unassembled WGS sequence"/>
</dbReference>
<dbReference type="Pfam" id="PF00072">
    <property type="entry name" value="Response_reg"/>
    <property type="match status" value="1"/>
</dbReference>
<dbReference type="GO" id="GO:0003677">
    <property type="term" value="F:DNA binding"/>
    <property type="evidence" value="ECO:0007669"/>
    <property type="project" value="UniProtKB-KW"/>
</dbReference>
<dbReference type="SMART" id="SM01012">
    <property type="entry name" value="ANTAR"/>
    <property type="match status" value="1"/>
</dbReference>
<organism evidence="8 9">
    <name type="scientific">Parahalioglobus pacificus</name>
    <dbReference type="NCBI Taxonomy" id="930806"/>
    <lineage>
        <taxon>Bacteria</taxon>
        <taxon>Pseudomonadati</taxon>
        <taxon>Pseudomonadota</taxon>
        <taxon>Gammaproteobacteria</taxon>
        <taxon>Cellvibrionales</taxon>
        <taxon>Halieaceae</taxon>
        <taxon>Parahalioglobus</taxon>
    </lineage>
</organism>
<proteinExistence type="predicted"/>
<dbReference type="PANTHER" id="PTHR43214">
    <property type="entry name" value="TWO-COMPONENT RESPONSE REGULATOR"/>
    <property type="match status" value="1"/>
</dbReference>
<dbReference type="GO" id="GO:0016301">
    <property type="term" value="F:kinase activity"/>
    <property type="evidence" value="ECO:0007669"/>
    <property type="project" value="UniProtKB-KW"/>
</dbReference>
<dbReference type="AlphaFoldDB" id="A0A918XE26"/>
<evidence type="ECO:0000256" key="4">
    <source>
        <dbReference type="PROSITE-ProRule" id="PRU00169"/>
    </source>
</evidence>
<evidence type="ECO:0000256" key="3">
    <source>
        <dbReference type="ARBA" id="ARBA00023163"/>
    </source>
</evidence>
<dbReference type="InterPro" id="IPR001789">
    <property type="entry name" value="Sig_transdc_resp-reg_receiver"/>
</dbReference>
<evidence type="ECO:0000313" key="8">
    <source>
        <dbReference type="EMBL" id="GHD27936.1"/>
    </source>
</evidence>
<keyword evidence="1" id="KW-0805">Transcription regulation</keyword>
<keyword evidence="8" id="KW-0808">Transferase</keyword>
<dbReference type="Gene3D" id="3.40.50.2300">
    <property type="match status" value="1"/>
</dbReference>
<feature type="domain" description="ANTAR" evidence="7">
    <location>
        <begin position="141"/>
        <end position="202"/>
    </location>
</feature>
<dbReference type="PROSITE" id="PS50110">
    <property type="entry name" value="RESPONSE_REGULATORY"/>
    <property type="match status" value="1"/>
</dbReference>
<name>A0A918XE26_9GAMM</name>